<gene>
    <name evidence="1" type="ordered locus">STH1706</name>
</gene>
<proteinExistence type="predicted"/>
<dbReference type="AlphaFoldDB" id="Q67NQ2"/>
<name>Q67NQ2_SYMTH</name>
<evidence type="ECO:0000313" key="2">
    <source>
        <dbReference type="Proteomes" id="UP000000417"/>
    </source>
</evidence>
<organism evidence="1 2">
    <name type="scientific">Symbiobacterium thermophilum (strain DSM 24528 / JCM 14929 / IAM 14863 / T)</name>
    <dbReference type="NCBI Taxonomy" id="292459"/>
    <lineage>
        <taxon>Bacteria</taxon>
        <taxon>Bacillati</taxon>
        <taxon>Bacillota</taxon>
        <taxon>Clostridia</taxon>
        <taxon>Eubacteriales</taxon>
        <taxon>Symbiobacteriaceae</taxon>
        <taxon>Symbiobacterium</taxon>
    </lineage>
</organism>
<dbReference type="KEGG" id="sth:STH1706"/>
<evidence type="ECO:0000313" key="1">
    <source>
        <dbReference type="EMBL" id="BAD40691.1"/>
    </source>
</evidence>
<sequence>MNRTSENRLSPTGPRSVPVPWLRYLAPLPLLGFLSLRDPLYGAFFAFGAFLNWGSENRWLRAVSYLGFLGFLR</sequence>
<protein>
    <submittedName>
        <fullName evidence="1">Uncharacterized protein</fullName>
    </submittedName>
</protein>
<dbReference type="RefSeq" id="WP_011195834.1">
    <property type="nucleotide sequence ID" value="NC_006177.1"/>
</dbReference>
<dbReference type="HOGENOM" id="CLU_2703512_0_0_9"/>
<dbReference type="STRING" id="292459.STH1706"/>
<dbReference type="EMBL" id="AP006840">
    <property type="protein sequence ID" value="BAD40691.1"/>
    <property type="molecule type" value="Genomic_DNA"/>
</dbReference>
<keyword evidence="2" id="KW-1185">Reference proteome</keyword>
<reference evidence="1 2" key="1">
    <citation type="journal article" date="2004" name="Nucleic Acids Res.">
        <title>Genome sequence of Symbiobacterium thermophilum, an uncultivable bacterium that depends on microbial commensalism.</title>
        <authorList>
            <person name="Ueda K."/>
            <person name="Yamashita A."/>
            <person name="Ishikawa J."/>
            <person name="Shimada M."/>
            <person name="Watsuji T."/>
            <person name="Morimura K."/>
            <person name="Ikeda H."/>
            <person name="Hattori M."/>
            <person name="Beppu T."/>
        </authorList>
    </citation>
    <scope>NUCLEOTIDE SEQUENCE [LARGE SCALE GENOMIC DNA]</scope>
    <source>
        <strain evidence="2">T / IAM 14863</strain>
    </source>
</reference>
<dbReference type="Proteomes" id="UP000000417">
    <property type="component" value="Chromosome"/>
</dbReference>
<accession>Q67NQ2</accession>